<name>A0ABU7DC57_9TELE</name>
<comment type="caution">
    <text evidence="1">The sequence shown here is derived from an EMBL/GenBank/DDBJ whole genome shotgun (WGS) entry which is preliminary data.</text>
</comment>
<keyword evidence="2" id="KW-1185">Reference proteome</keyword>
<proteinExistence type="predicted"/>
<dbReference type="Proteomes" id="UP001352852">
    <property type="component" value="Unassembled WGS sequence"/>
</dbReference>
<dbReference type="EMBL" id="JAHUTJ010021497">
    <property type="protein sequence ID" value="MED6272542.1"/>
    <property type="molecule type" value="Genomic_DNA"/>
</dbReference>
<evidence type="ECO:0000313" key="1">
    <source>
        <dbReference type="EMBL" id="MED6272542.1"/>
    </source>
</evidence>
<protein>
    <submittedName>
        <fullName evidence="1">Uncharacterized protein</fullName>
    </submittedName>
</protein>
<reference evidence="1 2" key="1">
    <citation type="submission" date="2021-06" db="EMBL/GenBank/DDBJ databases">
        <authorList>
            <person name="Palmer J.M."/>
        </authorList>
    </citation>
    <scope>NUCLEOTIDE SEQUENCE [LARGE SCALE GENOMIC DNA]</scope>
    <source>
        <strain evidence="1 2">CL_MEX2019</strain>
        <tissue evidence="1">Muscle</tissue>
    </source>
</reference>
<organism evidence="1 2">
    <name type="scientific">Characodon lateralis</name>
    <dbReference type="NCBI Taxonomy" id="208331"/>
    <lineage>
        <taxon>Eukaryota</taxon>
        <taxon>Metazoa</taxon>
        <taxon>Chordata</taxon>
        <taxon>Craniata</taxon>
        <taxon>Vertebrata</taxon>
        <taxon>Euteleostomi</taxon>
        <taxon>Actinopterygii</taxon>
        <taxon>Neopterygii</taxon>
        <taxon>Teleostei</taxon>
        <taxon>Neoteleostei</taxon>
        <taxon>Acanthomorphata</taxon>
        <taxon>Ovalentaria</taxon>
        <taxon>Atherinomorphae</taxon>
        <taxon>Cyprinodontiformes</taxon>
        <taxon>Goodeidae</taxon>
        <taxon>Characodon</taxon>
    </lineage>
</organism>
<sequence>MESHPDYLNSKHLQMLPELLNDSQSGSVSDTIMVKPADWTDVQKTVTDSLHKEGKPQKSLLKKLVVHRVLYSGIFIESKVEGKRLVGKSTPAKGVTTAFRGLGYGGASQGAD</sequence>
<gene>
    <name evidence="1" type="ORF">CHARACLAT_031476</name>
</gene>
<evidence type="ECO:0000313" key="2">
    <source>
        <dbReference type="Proteomes" id="UP001352852"/>
    </source>
</evidence>
<accession>A0ABU7DC57</accession>